<evidence type="ECO:0000256" key="2">
    <source>
        <dbReference type="ARBA" id="ARBA00034247"/>
    </source>
</evidence>
<feature type="signal peptide" evidence="5">
    <location>
        <begin position="1"/>
        <end position="19"/>
    </location>
</feature>
<dbReference type="SUPFAM" id="SSF55073">
    <property type="entry name" value="Nucleotide cyclase"/>
    <property type="match status" value="1"/>
</dbReference>
<reference evidence="7 8" key="1">
    <citation type="submission" date="2019-04" db="EMBL/GenBank/DDBJ databases">
        <authorList>
            <person name="Grouzdev D.S."/>
            <person name="Nazina T.N."/>
        </authorList>
    </citation>
    <scope>NUCLEOTIDE SEQUENCE [LARGE SCALE GENOMIC DNA]</scope>
    <source>
        <strain evidence="7 8">SHC 3-19</strain>
    </source>
</reference>
<keyword evidence="4" id="KW-0812">Transmembrane</keyword>
<keyword evidence="5" id="KW-0732">Signal</keyword>
<keyword evidence="4" id="KW-0472">Membrane</keyword>
<feature type="coiled-coil region" evidence="3">
    <location>
        <begin position="389"/>
        <end position="416"/>
    </location>
</feature>
<protein>
    <recommendedName>
        <fullName evidence="1">diguanylate cyclase</fullName>
        <ecNumber evidence="1">2.7.7.65</ecNumber>
    </recommendedName>
</protein>
<dbReference type="Pfam" id="PF00990">
    <property type="entry name" value="GGDEF"/>
    <property type="match status" value="1"/>
</dbReference>
<dbReference type="STRING" id="1123377.GCA_000423885_00468"/>
<dbReference type="Gene3D" id="1.25.40.10">
    <property type="entry name" value="Tetratricopeptide repeat domain"/>
    <property type="match status" value="1"/>
</dbReference>
<gene>
    <name evidence="7" type="ORF">E5S66_11305</name>
</gene>
<evidence type="ECO:0000256" key="1">
    <source>
        <dbReference type="ARBA" id="ARBA00012528"/>
    </source>
</evidence>
<dbReference type="AlphaFoldDB" id="A0A5R9PEC8"/>
<dbReference type="PROSITE" id="PS50887">
    <property type="entry name" value="GGDEF"/>
    <property type="match status" value="1"/>
</dbReference>
<dbReference type="GO" id="GO:0052621">
    <property type="term" value="F:diguanylate cyclase activity"/>
    <property type="evidence" value="ECO:0007669"/>
    <property type="project" value="UniProtKB-EC"/>
</dbReference>
<keyword evidence="3" id="KW-0175">Coiled coil</keyword>
<accession>A0A5R9PEC8</accession>
<dbReference type="PANTHER" id="PTHR45138">
    <property type="entry name" value="REGULATORY COMPONENTS OF SENSORY TRANSDUCTION SYSTEM"/>
    <property type="match status" value="1"/>
</dbReference>
<feature type="chain" id="PRO_5024455425" description="diguanylate cyclase" evidence="5">
    <location>
        <begin position="20"/>
        <end position="664"/>
    </location>
</feature>
<dbReference type="SUPFAM" id="SSF48452">
    <property type="entry name" value="TPR-like"/>
    <property type="match status" value="1"/>
</dbReference>
<evidence type="ECO:0000259" key="6">
    <source>
        <dbReference type="PROSITE" id="PS50887"/>
    </source>
</evidence>
<feature type="domain" description="GGDEF" evidence="6">
    <location>
        <begin position="485"/>
        <end position="625"/>
    </location>
</feature>
<evidence type="ECO:0000256" key="4">
    <source>
        <dbReference type="SAM" id="Phobius"/>
    </source>
</evidence>
<evidence type="ECO:0000313" key="7">
    <source>
        <dbReference type="EMBL" id="TLX21098.1"/>
    </source>
</evidence>
<sequence>MHWTSAACIALMLALPVRAADGAITVKALEAQPKIPAEFARMTYPQRIEWLERQLASITDPVRRYQLVSERAIQHYQAGNNALARADCRLSKPAAFDFQYRLVCATISDAGGRRQTKDLLGIHADAIKAGDIDIATQALSSAAWAQSETGDIAAAFQSYERALKLAEKARPETLIDVTLNTATLYVVHGDRAYINKGIALQEDAIARFRAMKRQYAEDAGYFDSVIAMTQFNAGVAHALHLHDYARALHWFGQVAPGQKNLRQGVLVFSALSAVELGRTAQARQWLRESRETPPSTETDTAYLGCYQQLVQLKLEGQAALAACRDFSPETPLEVRLDLYKRLAVMAPPDWRLAGLEGLHRLFVRTLEPQLKQSAIRAASHTELRRLELESKLVAQLLEKEQALKRAEQEKLATQRLLAAATVAILLLVLLVIVLRLLHNRKLARQFRSMSLEDGLTGLRNRRYFEHNVGREIGLVKRAGQEGDAHSIAFCLFDIDHFKRINDQHGHEAGDRVLVEFARRIKDAIRDTDMLVRWGGEEFLLVARVAHAGEPCRIGERIRAAVSSDPFVIPGGASLDVTCTSGIVPYPRMESGKPAEITWQQLVQLADAALYLGKRKSRDCWVCIDRIPDIGALDRILAQDLEVSLREGLVELSDSSQTSARAGAA</sequence>
<dbReference type="CDD" id="cd01949">
    <property type="entry name" value="GGDEF"/>
    <property type="match status" value="1"/>
</dbReference>
<comment type="caution">
    <text evidence="7">The sequence shown here is derived from an EMBL/GenBank/DDBJ whole genome shotgun (WGS) entry which is preliminary data.</text>
</comment>
<evidence type="ECO:0000313" key="8">
    <source>
        <dbReference type="Proteomes" id="UP000308508"/>
    </source>
</evidence>
<proteinExistence type="predicted"/>
<dbReference type="EMBL" id="SROY01000005">
    <property type="protein sequence ID" value="TLX21098.1"/>
    <property type="molecule type" value="Genomic_DNA"/>
</dbReference>
<dbReference type="Proteomes" id="UP000308508">
    <property type="component" value="Unassembled WGS sequence"/>
</dbReference>
<comment type="catalytic activity">
    <reaction evidence="2">
        <text>2 GTP = 3',3'-c-di-GMP + 2 diphosphate</text>
        <dbReference type="Rhea" id="RHEA:24898"/>
        <dbReference type="ChEBI" id="CHEBI:33019"/>
        <dbReference type="ChEBI" id="CHEBI:37565"/>
        <dbReference type="ChEBI" id="CHEBI:58805"/>
        <dbReference type="EC" id="2.7.7.65"/>
    </reaction>
</comment>
<dbReference type="NCBIfam" id="TIGR00254">
    <property type="entry name" value="GGDEF"/>
    <property type="match status" value="1"/>
</dbReference>
<dbReference type="SMART" id="SM00267">
    <property type="entry name" value="GGDEF"/>
    <property type="match status" value="1"/>
</dbReference>
<feature type="transmembrane region" description="Helical" evidence="4">
    <location>
        <begin position="416"/>
        <end position="437"/>
    </location>
</feature>
<organism evidence="7 8">
    <name type="scientific">Thermomonas fusca</name>
    <dbReference type="NCBI Taxonomy" id="215690"/>
    <lineage>
        <taxon>Bacteria</taxon>
        <taxon>Pseudomonadati</taxon>
        <taxon>Pseudomonadota</taxon>
        <taxon>Gammaproteobacteria</taxon>
        <taxon>Lysobacterales</taxon>
        <taxon>Lysobacteraceae</taxon>
        <taxon>Thermomonas</taxon>
    </lineage>
</organism>
<dbReference type="Gene3D" id="3.30.70.270">
    <property type="match status" value="1"/>
</dbReference>
<evidence type="ECO:0000256" key="3">
    <source>
        <dbReference type="SAM" id="Coils"/>
    </source>
</evidence>
<dbReference type="InterPro" id="IPR029787">
    <property type="entry name" value="Nucleotide_cyclase"/>
</dbReference>
<dbReference type="InterPro" id="IPR011990">
    <property type="entry name" value="TPR-like_helical_dom_sf"/>
</dbReference>
<keyword evidence="8" id="KW-1185">Reference proteome</keyword>
<keyword evidence="4" id="KW-1133">Transmembrane helix</keyword>
<evidence type="ECO:0000256" key="5">
    <source>
        <dbReference type="SAM" id="SignalP"/>
    </source>
</evidence>
<dbReference type="PANTHER" id="PTHR45138:SF9">
    <property type="entry name" value="DIGUANYLATE CYCLASE DGCM-RELATED"/>
    <property type="match status" value="1"/>
</dbReference>
<dbReference type="InterPro" id="IPR000160">
    <property type="entry name" value="GGDEF_dom"/>
</dbReference>
<name>A0A5R9PEC8_9GAMM</name>
<dbReference type="InterPro" id="IPR050469">
    <property type="entry name" value="Diguanylate_Cyclase"/>
</dbReference>
<dbReference type="EC" id="2.7.7.65" evidence="1"/>
<dbReference type="InterPro" id="IPR043128">
    <property type="entry name" value="Rev_trsase/Diguanyl_cyclase"/>
</dbReference>